<dbReference type="Proteomes" id="UP001202328">
    <property type="component" value="Unassembled WGS sequence"/>
</dbReference>
<keyword evidence="1" id="KW-0732">Signal</keyword>
<dbReference type="InterPro" id="IPR045209">
    <property type="entry name" value="Rrp5"/>
</dbReference>
<dbReference type="AlphaFoldDB" id="A0AAD4XP46"/>
<dbReference type="PROSITE" id="PS50126">
    <property type="entry name" value="S1"/>
    <property type="match status" value="1"/>
</dbReference>
<dbReference type="Pfam" id="PF23459">
    <property type="entry name" value="S1_RRP5"/>
    <property type="match status" value="1"/>
</dbReference>
<protein>
    <recommendedName>
        <fullName evidence="2">S1 motif domain-containing protein</fullName>
    </recommendedName>
</protein>
<dbReference type="InterPro" id="IPR003029">
    <property type="entry name" value="S1_domain"/>
</dbReference>
<dbReference type="PANTHER" id="PTHR23270">
    <property type="entry name" value="PROGRAMMED CELL DEATH PROTEIN 11 PRE-RRNA PROCESSING PROTEIN RRP5"/>
    <property type="match status" value="1"/>
</dbReference>
<proteinExistence type="predicted"/>
<dbReference type="GO" id="GO:0003723">
    <property type="term" value="F:RNA binding"/>
    <property type="evidence" value="ECO:0007669"/>
    <property type="project" value="TreeGrafter"/>
</dbReference>
<dbReference type="EMBL" id="JAJJMB010007708">
    <property type="protein sequence ID" value="KAI3928267.1"/>
    <property type="molecule type" value="Genomic_DNA"/>
</dbReference>
<feature type="chain" id="PRO_5042129887" description="S1 motif domain-containing protein" evidence="1">
    <location>
        <begin position="21"/>
        <end position="112"/>
    </location>
</feature>
<dbReference type="InterPro" id="IPR057302">
    <property type="entry name" value="Rrp5_S1"/>
</dbReference>
<dbReference type="Gene3D" id="2.40.50.140">
    <property type="entry name" value="Nucleic acid-binding proteins"/>
    <property type="match status" value="1"/>
</dbReference>
<reference evidence="3" key="1">
    <citation type="submission" date="2022-04" db="EMBL/GenBank/DDBJ databases">
        <title>A functionally conserved STORR gene fusion in Papaver species that diverged 16.8 million years ago.</title>
        <authorList>
            <person name="Catania T."/>
        </authorList>
    </citation>
    <scope>NUCLEOTIDE SEQUENCE</scope>
    <source>
        <strain evidence="3">S-188037</strain>
    </source>
</reference>
<gene>
    <name evidence="3" type="ORF">MKW98_023868</name>
</gene>
<sequence length="112" mass="12203">MSCIFLSCLLCSLQVKLKLAILSSYDDATDGLITHGWIKKVETHGCLVNFYNGVQGFACRSELGLDPGCEASSMYHAGQVVKCRVLSAVPASRRINISFLMSPTRRCCIKVG</sequence>
<dbReference type="GO" id="GO:0032040">
    <property type="term" value="C:small-subunit processome"/>
    <property type="evidence" value="ECO:0007669"/>
    <property type="project" value="TreeGrafter"/>
</dbReference>
<feature type="domain" description="S1 motif" evidence="2">
    <location>
        <begin position="31"/>
        <end position="100"/>
    </location>
</feature>
<dbReference type="GO" id="GO:0006364">
    <property type="term" value="P:rRNA processing"/>
    <property type="evidence" value="ECO:0007669"/>
    <property type="project" value="InterPro"/>
</dbReference>
<evidence type="ECO:0000256" key="1">
    <source>
        <dbReference type="SAM" id="SignalP"/>
    </source>
</evidence>
<evidence type="ECO:0000313" key="4">
    <source>
        <dbReference type="Proteomes" id="UP001202328"/>
    </source>
</evidence>
<comment type="caution">
    <text evidence="3">The sequence shown here is derived from an EMBL/GenBank/DDBJ whole genome shotgun (WGS) entry which is preliminary data.</text>
</comment>
<dbReference type="PANTHER" id="PTHR23270:SF10">
    <property type="entry name" value="PROTEIN RRP5 HOMOLOG"/>
    <property type="match status" value="1"/>
</dbReference>
<name>A0AAD4XP46_9MAGN</name>
<dbReference type="InterPro" id="IPR012340">
    <property type="entry name" value="NA-bd_OB-fold"/>
</dbReference>
<keyword evidence="4" id="KW-1185">Reference proteome</keyword>
<feature type="signal peptide" evidence="1">
    <location>
        <begin position="1"/>
        <end position="20"/>
    </location>
</feature>
<dbReference type="SUPFAM" id="SSF50249">
    <property type="entry name" value="Nucleic acid-binding proteins"/>
    <property type="match status" value="1"/>
</dbReference>
<organism evidence="3 4">
    <name type="scientific">Papaver atlanticum</name>
    <dbReference type="NCBI Taxonomy" id="357466"/>
    <lineage>
        <taxon>Eukaryota</taxon>
        <taxon>Viridiplantae</taxon>
        <taxon>Streptophyta</taxon>
        <taxon>Embryophyta</taxon>
        <taxon>Tracheophyta</taxon>
        <taxon>Spermatophyta</taxon>
        <taxon>Magnoliopsida</taxon>
        <taxon>Ranunculales</taxon>
        <taxon>Papaveraceae</taxon>
        <taxon>Papaveroideae</taxon>
        <taxon>Papaver</taxon>
    </lineage>
</organism>
<dbReference type="SMART" id="SM00316">
    <property type="entry name" value="S1"/>
    <property type="match status" value="1"/>
</dbReference>
<evidence type="ECO:0000259" key="2">
    <source>
        <dbReference type="PROSITE" id="PS50126"/>
    </source>
</evidence>
<accession>A0AAD4XP46</accession>
<evidence type="ECO:0000313" key="3">
    <source>
        <dbReference type="EMBL" id="KAI3928267.1"/>
    </source>
</evidence>
<dbReference type="FunFam" id="2.40.50.140:FF:000103">
    <property type="entry name" value="protein RRP5 homolog"/>
    <property type="match status" value="1"/>
</dbReference>